<feature type="transmembrane region" description="Helical" evidence="5">
    <location>
        <begin position="234"/>
        <end position="256"/>
    </location>
</feature>
<keyword evidence="2 5" id="KW-0812">Transmembrane</keyword>
<evidence type="ECO:0000256" key="5">
    <source>
        <dbReference type="SAM" id="Phobius"/>
    </source>
</evidence>
<feature type="transmembrane region" description="Helical" evidence="5">
    <location>
        <begin position="154"/>
        <end position="171"/>
    </location>
</feature>
<feature type="transmembrane region" description="Helical" evidence="5">
    <location>
        <begin position="353"/>
        <end position="378"/>
    </location>
</feature>
<dbReference type="PANTHER" id="PTHR11706">
    <property type="entry name" value="SOLUTE CARRIER PROTEIN FAMILY 11 MEMBER"/>
    <property type="match status" value="1"/>
</dbReference>
<dbReference type="NCBIfam" id="NF037982">
    <property type="entry name" value="Nramp_1"/>
    <property type="match status" value="1"/>
</dbReference>
<evidence type="ECO:0000256" key="1">
    <source>
        <dbReference type="ARBA" id="ARBA00004141"/>
    </source>
</evidence>
<dbReference type="RefSeq" id="WP_206186857.1">
    <property type="nucleotide sequence ID" value="NZ_NGJN01000003.1"/>
</dbReference>
<name>A0A265UV13_9FLAO</name>
<sequence length="414" mass="45574">MLAKIKQLGPGLLFAGAAIGVSHLVQSTRAGADFGLGLLWALLLVNLFKYPFFQFGPRYAAATGETLLEGYNRLGKGVLITFFILNLATIFTIQAAVTIVTAGLANSLFGDISFLNFGFSNLSSVELWTIILLVVCLLILFFGRYKALDKLIKIIILILSLSTLFAVIFAYKAFNSPIALKQVLPENGTELAFLIAFMGWMPAPLDISVWHSIWAIEKRKSEKEFNPKTALFDFNFGFAGAIILGIAFLCLGYFVMFNSGETFSNQAGVFSNQLINIYTNSLGNWSYAIIGIAAFTAMFSTTITTLDASPRAMTKSLELLTNKAISQGYVIWILILAIGTIVIFLAFASEMGILIQIATVLSFITAPFYAIINFKLITSKHTPKAWRPNLILRLLSWLGIAFLLGFSFWYLSIL</sequence>
<accession>A0A265UV13</accession>
<comment type="caution">
    <text evidence="6">The sequence shown here is derived from an EMBL/GenBank/DDBJ whole genome shotgun (WGS) entry which is preliminary data.</text>
</comment>
<protein>
    <submittedName>
        <fullName evidence="6">Iron transporter</fullName>
    </submittedName>
</protein>
<dbReference type="GO" id="GO:0005886">
    <property type="term" value="C:plasma membrane"/>
    <property type="evidence" value="ECO:0007669"/>
    <property type="project" value="TreeGrafter"/>
</dbReference>
<keyword evidence="4 5" id="KW-0472">Membrane</keyword>
<evidence type="ECO:0000313" key="6">
    <source>
        <dbReference type="EMBL" id="OZV69159.1"/>
    </source>
</evidence>
<dbReference type="GO" id="GO:0015086">
    <property type="term" value="F:cadmium ion transmembrane transporter activity"/>
    <property type="evidence" value="ECO:0007669"/>
    <property type="project" value="TreeGrafter"/>
</dbReference>
<evidence type="ECO:0000256" key="2">
    <source>
        <dbReference type="ARBA" id="ARBA00022692"/>
    </source>
</evidence>
<dbReference type="GO" id="GO:0005384">
    <property type="term" value="F:manganese ion transmembrane transporter activity"/>
    <property type="evidence" value="ECO:0007669"/>
    <property type="project" value="TreeGrafter"/>
</dbReference>
<gene>
    <name evidence="6" type="ORF">CA834_06785</name>
</gene>
<proteinExistence type="predicted"/>
<organism evidence="6 7">
    <name type="scientific">Winogradskyella aurantia</name>
    <dbReference type="NCBI Taxonomy" id="1915063"/>
    <lineage>
        <taxon>Bacteria</taxon>
        <taxon>Pseudomonadati</taxon>
        <taxon>Bacteroidota</taxon>
        <taxon>Flavobacteriia</taxon>
        <taxon>Flavobacteriales</taxon>
        <taxon>Flavobacteriaceae</taxon>
        <taxon>Winogradskyella</taxon>
    </lineage>
</organism>
<reference evidence="6 7" key="1">
    <citation type="submission" date="2017-05" db="EMBL/GenBank/DDBJ databases">
        <title>The draft genome sequence of Idiomarina salinarum WNB302.</title>
        <authorList>
            <person name="Sun Y."/>
            <person name="Chen B."/>
            <person name="Du Z."/>
        </authorList>
    </citation>
    <scope>NUCLEOTIDE SEQUENCE [LARGE SCALE GENOMIC DNA]</scope>
    <source>
        <strain evidence="6 7">WNB302</strain>
    </source>
</reference>
<dbReference type="Pfam" id="PF01566">
    <property type="entry name" value="Nramp"/>
    <property type="match status" value="1"/>
</dbReference>
<feature type="transmembrane region" description="Helical" evidence="5">
    <location>
        <begin position="191"/>
        <end position="213"/>
    </location>
</feature>
<dbReference type="AlphaFoldDB" id="A0A265UV13"/>
<feature type="transmembrane region" description="Helical" evidence="5">
    <location>
        <begin position="37"/>
        <end position="56"/>
    </location>
</feature>
<dbReference type="Proteomes" id="UP000216840">
    <property type="component" value="Unassembled WGS sequence"/>
</dbReference>
<feature type="transmembrane region" description="Helical" evidence="5">
    <location>
        <begin position="77"/>
        <end position="105"/>
    </location>
</feature>
<keyword evidence="7" id="KW-1185">Reference proteome</keyword>
<feature type="transmembrane region" description="Helical" evidence="5">
    <location>
        <begin position="390"/>
        <end position="411"/>
    </location>
</feature>
<evidence type="ECO:0000256" key="3">
    <source>
        <dbReference type="ARBA" id="ARBA00022989"/>
    </source>
</evidence>
<dbReference type="EMBL" id="NGJN01000003">
    <property type="protein sequence ID" value="OZV69159.1"/>
    <property type="molecule type" value="Genomic_DNA"/>
</dbReference>
<feature type="transmembrane region" description="Helical" evidence="5">
    <location>
        <begin position="285"/>
        <end position="308"/>
    </location>
</feature>
<evidence type="ECO:0000256" key="4">
    <source>
        <dbReference type="ARBA" id="ARBA00023136"/>
    </source>
</evidence>
<keyword evidence="3 5" id="KW-1133">Transmembrane helix</keyword>
<dbReference type="GO" id="GO:0034755">
    <property type="term" value="P:iron ion transmembrane transport"/>
    <property type="evidence" value="ECO:0007669"/>
    <property type="project" value="TreeGrafter"/>
</dbReference>
<feature type="transmembrane region" description="Helical" evidence="5">
    <location>
        <begin position="125"/>
        <end position="142"/>
    </location>
</feature>
<feature type="transmembrane region" description="Helical" evidence="5">
    <location>
        <begin position="329"/>
        <end position="347"/>
    </location>
</feature>
<evidence type="ECO:0000313" key="7">
    <source>
        <dbReference type="Proteomes" id="UP000216840"/>
    </source>
</evidence>
<dbReference type="InterPro" id="IPR001046">
    <property type="entry name" value="NRAMP_fam"/>
</dbReference>
<comment type="subcellular location">
    <subcellularLocation>
        <location evidence="1">Membrane</location>
        <topology evidence="1">Multi-pass membrane protein</topology>
    </subcellularLocation>
</comment>
<dbReference type="PANTHER" id="PTHR11706:SF3">
    <property type="entry name" value="METAL ION TRANSPORT PROTEIN"/>
    <property type="match status" value="1"/>
</dbReference>